<keyword evidence="2" id="KW-1185">Reference proteome</keyword>
<evidence type="ECO:0000313" key="2">
    <source>
        <dbReference type="Proteomes" id="UP000077266"/>
    </source>
</evidence>
<dbReference type="InterPro" id="IPR035992">
    <property type="entry name" value="Ricin_B-like_lectins"/>
</dbReference>
<evidence type="ECO:0000313" key="1">
    <source>
        <dbReference type="EMBL" id="KZV78806.1"/>
    </source>
</evidence>
<proteinExistence type="predicted"/>
<dbReference type="Proteomes" id="UP000077266">
    <property type="component" value="Unassembled WGS sequence"/>
</dbReference>
<organism evidence="1 2">
    <name type="scientific">Exidia glandulosa HHB12029</name>
    <dbReference type="NCBI Taxonomy" id="1314781"/>
    <lineage>
        <taxon>Eukaryota</taxon>
        <taxon>Fungi</taxon>
        <taxon>Dikarya</taxon>
        <taxon>Basidiomycota</taxon>
        <taxon>Agaricomycotina</taxon>
        <taxon>Agaricomycetes</taxon>
        <taxon>Auriculariales</taxon>
        <taxon>Exidiaceae</taxon>
        <taxon>Exidia</taxon>
    </lineage>
</organism>
<name>A0A166N6J5_EXIGL</name>
<reference evidence="1 2" key="1">
    <citation type="journal article" date="2016" name="Mol. Biol. Evol.">
        <title>Comparative Genomics of Early-Diverging Mushroom-Forming Fungi Provides Insights into the Origins of Lignocellulose Decay Capabilities.</title>
        <authorList>
            <person name="Nagy L.G."/>
            <person name="Riley R."/>
            <person name="Tritt A."/>
            <person name="Adam C."/>
            <person name="Daum C."/>
            <person name="Floudas D."/>
            <person name="Sun H."/>
            <person name="Yadav J.S."/>
            <person name="Pangilinan J."/>
            <person name="Larsson K.H."/>
            <person name="Matsuura K."/>
            <person name="Barry K."/>
            <person name="Labutti K."/>
            <person name="Kuo R."/>
            <person name="Ohm R.A."/>
            <person name="Bhattacharya S.S."/>
            <person name="Shirouzu T."/>
            <person name="Yoshinaga Y."/>
            <person name="Martin F.M."/>
            <person name="Grigoriev I.V."/>
            <person name="Hibbett D.S."/>
        </authorList>
    </citation>
    <scope>NUCLEOTIDE SEQUENCE [LARGE SCALE GENOMIC DNA]</scope>
    <source>
        <strain evidence="1 2">HHB12029</strain>
    </source>
</reference>
<accession>A0A166N6J5</accession>
<dbReference type="SUPFAM" id="SSF50370">
    <property type="entry name" value="Ricin B-like lectins"/>
    <property type="match status" value="1"/>
</dbReference>
<dbReference type="InParanoid" id="A0A166N6J5"/>
<dbReference type="EMBL" id="KV426757">
    <property type="protein sequence ID" value="KZV78806.1"/>
    <property type="molecule type" value="Genomic_DNA"/>
</dbReference>
<gene>
    <name evidence="1" type="ORF">EXIGLDRAFT_783233</name>
</gene>
<sequence length="161" mass="17719">MPRILNAKQAAAVTAPQEPVVVGFPYTLVSVMNEGPLLANDYGQVVASSGSTPTGPWSFITAEEEGTYKIYSFQYRKFVVNGDVQSGDHVLLGPNSEDPVVFNVYGVGDNRIVIKSAKSDLWWTISCFGEDGSQPDDIIYTPFEPQKDTQLLRLETFHKQA</sequence>
<dbReference type="AlphaFoldDB" id="A0A166N6J5"/>
<protein>
    <submittedName>
        <fullName evidence="1">Uncharacterized protein</fullName>
    </submittedName>
</protein>